<keyword evidence="3" id="KW-1185">Reference proteome</keyword>
<evidence type="ECO:0000313" key="3">
    <source>
        <dbReference type="Proteomes" id="UP001291309"/>
    </source>
</evidence>
<reference evidence="2 3" key="1">
    <citation type="submission" date="2023-12" db="EMBL/GenBank/DDBJ databases">
        <title>the genome sequence of Hyalangium sp. s54d21.</title>
        <authorList>
            <person name="Zhang X."/>
        </authorList>
    </citation>
    <scope>NUCLEOTIDE SEQUENCE [LARGE SCALE GENOMIC DNA]</scope>
    <source>
        <strain evidence="3">s54d21</strain>
    </source>
</reference>
<dbReference type="Pfam" id="PF15579">
    <property type="entry name" value="Imm52"/>
    <property type="match status" value="1"/>
</dbReference>
<dbReference type="Proteomes" id="UP001291309">
    <property type="component" value="Unassembled WGS sequence"/>
</dbReference>
<dbReference type="RefSeq" id="WP_321544577.1">
    <property type="nucleotide sequence ID" value="NZ_JAXIVS010000002.1"/>
</dbReference>
<dbReference type="EMBL" id="JAXIVS010000002">
    <property type="protein sequence ID" value="MDY7225851.1"/>
    <property type="molecule type" value="Genomic_DNA"/>
</dbReference>
<organism evidence="2 3">
    <name type="scientific">Hyalangium rubrum</name>
    <dbReference type="NCBI Taxonomy" id="3103134"/>
    <lineage>
        <taxon>Bacteria</taxon>
        <taxon>Pseudomonadati</taxon>
        <taxon>Myxococcota</taxon>
        <taxon>Myxococcia</taxon>
        <taxon>Myxococcales</taxon>
        <taxon>Cystobacterineae</taxon>
        <taxon>Archangiaceae</taxon>
        <taxon>Hyalangium</taxon>
    </lineage>
</organism>
<accession>A0ABU5GXN4</accession>
<evidence type="ECO:0000313" key="2">
    <source>
        <dbReference type="EMBL" id="MDY7225851.1"/>
    </source>
</evidence>
<evidence type="ECO:0000259" key="1">
    <source>
        <dbReference type="Pfam" id="PF15579"/>
    </source>
</evidence>
<gene>
    <name evidence="2" type="ORF">SYV04_05635</name>
</gene>
<name>A0ABU5GXN4_9BACT</name>
<protein>
    <submittedName>
        <fullName evidence="2">Immunity 52 family protein</fullName>
    </submittedName>
</protein>
<proteinExistence type="predicted"/>
<comment type="caution">
    <text evidence="2">The sequence shown here is derived from an EMBL/GenBank/DDBJ whole genome shotgun (WGS) entry which is preliminary data.</text>
</comment>
<feature type="domain" description="Immunity protein 52" evidence="1">
    <location>
        <begin position="3"/>
        <end position="234"/>
    </location>
</feature>
<dbReference type="InterPro" id="IPR028969">
    <property type="entry name" value="Imm52"/>
</dbReference>
<sequence length="241" mass="27404">MIETYYVGAYWLGRREPARACAQRAEHFFRLLTRLDPSWSRWFRVKQSREQSLKHPVEPTAATFEAAFAQKKHQLPEHGFRFGIWNVEQQGQSTEIDFTCGSSSRFAVDVCLLQPPDEGAVAERVLTTAMMTEVLRAMVLAWEPDKGVVMSNAHLEKVSPDPSTAPHLLVGWMTYLSRRRGEVPALPQPVRVEPVEDKGSLIILTPERFTLSNPTHVELATRVWERLDQAGLAGPTRPWEE</sequence>